<comment type="similarity">
    <text evidence="8 9">Belongs to the TRAP transporter small permease family.</text>
</comment>
<dbReference type="GO" id="GO:0022857">
    <property type="term" value="F:transmembrane transporter activity"/>
    <property type="evidence" value="ECO:0007669"/>
    <property type="project" value="UniProtKB-UniRule"/>
</dbReference>
<sequence length="206" mass="23105">MSSSPVTGDNNSSNLSTTIPKIEDIQTEVAYDHMADVVFKNRLDVWIDKLGNFVSYAFMVSVAISFYEIISRYFFDAPTIWVHETTIMICALCMAYGGAYCLARDSHIRIRVIYDVVGPKGKRILDIINGVLSVFYCLLIAYAAFILAEKALFNPLGEFRLETTGSAWDPIYPALVKTGLFLVLITMTLQSLLHLVQAIFRKQPEA</sequence>
<evidence type="ECO:0000256" key="1">
    <source>
        <dbReference type="ARBA" id="ARBA00004429"/>
    </source>
</evidence>
<evidence type="ECO:0000256" key="4">
    <source>
        <dbReference type="ARBA" id="ARBA00022519"/>
    </source>
</evidence>
<evidence type="ECO:0000256" key="2">
    <source>
        <dbReference type="ARBA" id="ARBA00022448"/>
    </source>
</evidence>
<evidence type="ECO:0000256" key="3">
    <source>
        <dbReference type="ARBA" id="ARBA00022475"/>
    </source>
</evidence>
<accession>A0A2K8KU65</accession>
<dbReference type="PANTHER" id="PTHR35011:SF4">
    <property type="entry name" value="SLL1102 PROTEIN"/>
    <property type="match status" value="1"/>
</dbReference>
<gene>
    <name evidence="11" type="primary">dctQ</name>
    <name evidence="11" type="ORF">REIFOR_02494</name>
</gene>
<dbReference type="PANTHER" id="PTHR35011">
    <property type="entry name" value="2,3-DIKETO-L-GULONATE TRAP TRANSPORTER SMALL PERMEASE PROTEIN YIAM"/>
    <property type="match status" value="1"/>
</dbReference>
<evidence type="ECO:0000313" key="11">
    <source>
        <dbReference type="EMBL" id="ATX77619.1"/>
    </source>
</evidence>
<dbReference type="InterPro" id="IPR055348">
    <property type="entry name" value="DctQ"/>
</dbReference>
<protein>
    <recommendedName>
        <fullName evidence="9">TRAP transporter small permease protein</fullName>
    </recommendedName>
</protein>
<feature type="transmembrane region" description="Helical" evidence="9">
    <location>
        <begin position="80"/>
        <end position="103"/>
    </location>
</feature>
<keyword evidence="2 9" id="KW-0813">Transport</keyword>
<keyword evidence="6 9" id="KW-1133">Transmembrane helix</keyword>
<proteinExistence type="inferred from homology"/>
<evidence type="ECO:0000259" key="10">
    <source>
        <dbReference type="Pfam" id="PF04290"/>
    </source>
</evidence>
<keyword evidence="4 9" id="KW-0997">Cell inner membrane</keyword>
<feature type="transmembrane region" description="Helical" evidence="9">
    <location>
        <begin position="50"/>
        <end position="74"/>
    </location>
</feature>
<keyword evidence="5 9" id="KW-0812">Transmembrane</keyword>
<comment type="function">
    <text evidence="9">Part of the tripartite ATP-independent periplasmic (TRAP) transport system.</text>
</comment>
<dbReference type="OrthoDB" id="8559033at2"/>
<reference evidence="11 12" key="1">
    <citation type="journal article" date="2017" name="Environ. Microbiol.">
        <title>Genomic and physiological analyses of 'Reinekea forsetii' reveal a versatile opportunistic lifestyle during spring algae blooms.</title>
        <authorList>
            <person name="Avci B."/>
            <person name="Hahnke R.L."/>
            <person name="Chafee M."/>
            <person name="Fischer T."/>
            <person name="Gruber-Vodicka H."/>
            <person name="Tegetmeyer H.E."/>
            <person name="Harder J."/>
            <person name="Fuchs B.M."/>
            <person name="Amann R.I."/>
            <person name="Teeling H."/>
        </authorList>
    </citation>
    <scope>NUCLEOTIDE SEQUENCE [LARGE SCALE GENOMIC DNA]</scope>
    <source>
        <strain evidence="11 12">Hel1_31_D35</strain>
    </source>
</reference>
<feature type="transmembrane region" description="Helical" evidence="9">
    <location>
        <begin position="124"/>
        <end position="148"/>
    </location>
</feature>
<dbReference type="Pfam" id="PF04290">
    <property type="entry name" value="DctQ"/>
    <property type="match status" value="1"/>
</dbReference>
<feature type="domain" description="Tripartite ATP-independent periplasmic transporters DctQ component" evidence="10">
    <location>
        <begin position="62"/>
        <end position="199"/>
    </location>
</feature>
<dbReference type="RefSeq" id="WP_100257864.1">
    <property type="nucleotide sequence ID" value="NZ_CP011797.1"/>
</dbReference>
<keyword evidence="12" id="KW-1185">Reference proteome</keyword>
<comment type="subunit">
    <text evidence="9">The complex comprises the extracytoplasmic solute receptor protein and the two transmembrane proteins.</text>
</comment>
<dbReference type="Proteomes" id="UP000229757">
    <property type="component" value="Chromosome"/>
</dbReference>
<dbReference type="AlphaFoldDB" id="A0A2K8KU65"/>
<evidence type="ECO:0000256" key="5">
    <source>
        <dbReference type="ARBA" id="ARBA00022692"/>
    </source>
</evidence>
<keyword evidence="7 9" id="KW-0472">Membrane</keyword>
<evidence type="ECO:0000256" key="7">
    <source>
        <dbReference type="ARBA" id="ARBA00023136"/>
    </source>
</evidence>
<dbReference type="InterPro" id="IPR007387">
    <property type="entry name" value="TRAP_DctQ"/>
</dbReference>
<dbReference type="KEGG" id="rfo:REIFOR_02494"/>
<feature type="transmembrane region" description="Helical" evidence="9">
    <location>
        <begin position="179"/>
        <end position="200"/>
    </location>
</feature>
<evidence type="ECO:0000256" key="6">
    <source>
        <dbReference type="ARBA" id="ARBA00022989"/>
    </source>
</evidence>
<evidence type="ECO:0000256" key="8">
    <source>
        <dbReference type="ARBA" id="ARBA00038436"/>
    </source>
</evidence>
<comment type="subcellular location">
    <subcellularLocation>
        <location evidence="1 9">Cell inner membrane</location>
        <topology evidence="1 9">Multi-pass membrane protein</topology>
    </subcellularLocation>
</comment>
<name>A0A2K8KU65_9GAMM</name>
<dbReference type="GO" id="GO:0005886">
    <property type="term" value="C:plasma membrane"/>
    <property type="evidence" value="ECO:0007669"/>
    <property type="project" value="UniProtKB-SubCell"/>
</dbReference>
<evidence type="ECO:0000313" key="12">
    <source>
        <dbReference type="Proteomes" id="UP000229757"/>
    </source>
</evidence>
<keyword evidence="3" id="KW-1003">Cell membrane</keyword>
<dbReference type="EMBL" id="CP011797">
    <property type="protein sequence ID" value="ATX77619.1"/>
    <property type="molecule type" value="Genomic_DNA"/>
</dbReference>
<evidence type="ECO:0000256" key="9">
    <source>
        <dbReference type="RuleBase" id="RU369079"/>
    </source>
</evidence>
<organism evidence="11 12">
    <name type="scientific">Reinekea forsetii</name>
    <dbReference type="NCBI Taxonomy" id="1336806"/>
    <lineage>
        <taxon>Bacteria</taxon>
        <taxon>Pseudomonadati</taxon>
        <taxon>Pseudomonadota</taxon>
        <taxon>Gammaproteobacteria</taxon>
        <taxon>Oceanospirillales</taxon>
        <taxon>Saccharospirillaceae</taxon>
        <taxon>Reinekea</taxon>
    </lineage>
</organism>